<accession>A0A931DQN7</accession>
<dbReference type="AlphaFoldDB" id="A0A931DQN7"/>
<evidence type="ECO:0000313" key="3">
    <source>
        <dbReference type="Proteomes" id="UP000614047"/>
    </source>
</evidence>
<feature type="region of interest" description="Disordered" evidence="1">
    <location>
        <begin position="51"/>
        <end position="72"/>
    </location>
</feature>
<keyword evidence="3" id="KW-1185">Reference proteome</keyword>
<sequence>MTRAVREAVAAIAAEGQGTLVLHGPGPAGRAAAGMLPRLPEACFLETAGAAGPSPAAGAAPDGAPGPSPAAGADVAEALRQAVAHGLGQLILLGTADDLAPYAGTGADGDGGGAPLAEITTDMGGPPALAAEVAAAGSVRRACELWDDAGLLGPCGRELCRRVAGDLERAAAEAAGTGRSPVAVQVVLLDSGGDRMVGMYGRLQR</sequence>
<comment type="caution">
    <text evidence="2">The sequence shown here is derived from an EMBL/GenBank/DDBJ whole genome shotgun (WGS) entry which is preliminary data.</text>
</comment>
<protein>
    <submittedName>
        <fullName evidence="2">Uncharacterized protein</fullName>
    </submittedName>
</protein>
<name>A0A931DQN7_9ACTN</name>
<organism evidence="2 3">
    <name type="scientific">Actinomadura viridis</name>
    <dbReference type="NCBI Taxonomy" id="58110"/>
    <lineage>
        <taxon>Bacteria</taxon>
        <taxon>Bacillati</taxon>
        <taxon>Actinomycetota</taxon>
        <taxon>Actinomycetes</taxon>
        <taxon>Streptosporangiales</taxon>
        <taxon>Thermomonosporaceae</taxon>
        <taxon>Actinomadura</taxon>
    </lineage>
</organism>
<dbReference type="Proteomes" id="UP000614047">
    <property type="component" value="Unassembled WGS sequence"/>
</dbReference>
<dbReference type="RefSeq" id="WP_197013900.1">
    <property type="nucleotide sequence ID" value="NZ_BAABES010000002.1"/>
</dbReference>
<evidence type="ECO:0000256" key="1">
    <source>
        <dbReference type="SAM" id="MobiDB-lite"/>
    </source>
</evidence>
<reference evidence="2" key="1">
    <citation type="submission" date="2020-11" db="EMBL/GenBank/DDBJ databases">
        <title>Sequencing the genomes of 1000 actinobacteria strains.</title>
        <authorList>
            <person name="Klenk H.-P."/>
        </authorList>
    </citation>
    <scope>NUCLEOTIDE SEQUENCE</scope>
    <source>
        <strain evidence="2">DSM 43175</strain>
    </source>
</reference>
<proteinExistence type="predicted"/>
<evidence type="ECO:0000313" key="2">
    <source>
        <dbReference type="EMBL" id="MBG6091605.1"/>
    </source>
</evidence>
<gene>
    <name evidence="2" type="ORF">IW256_005718</name>
</gene>
<dbReference type="EMBL" id="JADOUA010000001">
    <property type="protein sequence ID" value="MBG6091605.1"/>
    <property type="molecule type" value="Genomic_DNA"/>
</dbReference>